<dbReference type="GO" id="GO:0004674">
    <property type="term" value="F:protein serine/threonine kinase activity"/>
    <property type="evidence" value="ECO:0007669"/>
    <property type="project" value="UniProtKB-KW"/>
</dbReference>
<dbReference type="GO" id="GO:0005524">
    <property type="term" value="F:ATP binding"/>
    <property type="evidence" value="ECO:0007669"/>
    <property type="project" value="UniProtKB-UniRule"/>
</dbReference>
<evidence type="ECO:0000256" key="4">
    <source>
        <dbReference type="RuleBase" id="RU000304"/>
    </source>
</evidence>
<keyword evidence="1 3" id="KW-0547">Nucleotide-binding</keyword>
<dbReference type="InterPro" id="IPR000719">
    <property type="entry name" value="Prot_kinase_dom"/>
</dbReference>
<dbReference type="Gene3D" id="1.10.510.10">
    <property type="entry name" value="Transferase(Phosphotransferase) domain 1"/>
    <property type="match status" value="1"/>
</dbReference>
<evidence type="ECO:0000313" key="6">
    <source>
        <dbReference type="EMBL" id="CAH2245866.1"/>
    </source>
</evidence>
<dbReference type="PANTHER" id="PTHR24359:SF0">
    <property type="entry name" value="SERINE_THREONINE-PROTEIN KINASE SBK1"/>
    <property type="match status" value="1"/>
</dbReference>
<dbReference type="SMART" id="SM00220">
    <property type="entry name" value="S_TKc"/>
    <property type="match status" value="1"/>
</dbReference>
<feature type="binding site" evidence="3">
    <location>
        <position position="46"/>
    </location>
    <ligand>
        <name>ATP</name>
        <dbReference type="ChEBI" id="CHEBI:30616"/>
    </ligand>
</feature>
<keyword evidence="6" id="KW-0808">Transferase</keyword>
<gene>
    <name evidence="6" type="ORF">PECUL_23A013606</name>
</gene>
<organism evidence="6 7">
    <name type="scientific">Pelobates cultripes</name>
    <name type="common">Western spadefoot toad</name>
    <dbReference type="NCBI Taxonomy" id="61616"/>
    <lineage>
        <taxon>Eukaryota</taxon>
        <taxon>Metazoa</taxon>
        <taxon>Chordata</taxon>
        <taxon>Craniata</taxon>
        <taxon>Vertebrata</taxon>
        <taxon>Euteleostomi</taxon>
        <taxon>Amphibia</taxon>
        <taxon>Batrachia</taxon>
        <taxon>Anura</taxon>
        <taxon>Pelobatoidea</taxon>
        <taxon>Pelobatidae</taxon>
        <taxon>Pelobates</taxon>
    </lineage>
</organism>
<dbReference type="EMBL" id="OW240913">
    <property type="protein sequence ID" value="CAH2245866.1"/>
    <property type="molecule type" value="Genomic_DNA"/>
</dbReference>
<dbReference type="SUPFAM" id="SSF56112">
    <property type="entry name" value="Protein kinase-like (PK-like)"/>
    <property type="match status" value="1"/>
</dbReference>
<dbReference type="PROSITE" id="PS50011">
    <property type="entry name" value="PROTEIN_KINASE_DOM"/>
    <property type="match status" value="1"/>
</dbReference>
<keyword evidence="4" id="KW-0723">Serine/threonine-protein kinase</keyword>
<dbReference type="Gene3D" id="3.30.200.20">
    <property type="entry name" value="Phosphorylase Kinase, domain 1"/>
    <property type="match status" value="1"/>
</dbReference>
<feature type="domain" description="Protein kinase" evidence="5">
    <location>
        <begin position="13"/>
        <end position="279"/>
    </location>
</feature>
<dbReference type="PANTHER" id="PTHR24359">
    <property type="entry name" value="SERINE/THREONINE-PROTEIN KINASE SBK1"/>
    <property type="match status" value="1"/>
</dbReference>
<evidence type="ECO:0000259" key="5">
    <source>
        <dbReference type="PROSITE" id="PS50011"/>
    </source>
</evidence>
<name>A0AAD1R9G1_PELCU</name>
<evidence type="ECO:0000256" key="2">
    <source>
        <dbReference type="ARBA" id="ARBA00022840"/>
    </source>
</evidence>
<keyword evidence="7" id="KW-1185">Reference proteome</keyword>
<dbReference type="Proteomes" id="UP001295444">
    <property type="component" value="Chromosome 02"/>
</dbReference>
<dbReference type="AlphaFoldDB" id="A0AAD1R9G1"/>
<accession>A0AAD1R9G1</accession>
<dbReference type="InterPro" id="IPR008271">
    <property type="entry name" value="Ser/Thr_kinase_AS"/>
</dbReference>
<dbReference type="Pfam" id="PF00069">
    <property type="entry name" value="Pkinase"/>
    <property type="match status" value="1"/>
</dbReference>
<evidence type="ECO:0000256" key="3">
    <source>
        <dbReference type="PROSITE-ProRule" id="PRU10141"/>
    </source>
</evidence>
<dbReference type="InterPro" id="IPR011009">
    <property type="entry name" value="Kinase-like_dom_sf"/>
</dbReference>
<comment type="similarity">
    <text evidence="4">Belongs to the protein kinase superfamily.</text>
</comment>
<proteinExistence type="inferred from homology"/>
<evidence type="ECO:0000313" key="7">
    <source>
        <dbReference type="Proteomes" id="UP001295444"/>
    </source>
</evidence>
<dbReference type="InterPro" id="IPR017441">
    <property type="entry name" value="Protein_kinase_ATP_BS"/>
</dbReference>
<sequence>MESQSATTIGGQYEVVGILGEGAFGKVVMAKDQKSGEDVALKMIRKDRTSFPAYLHELQVSILVSGHENVIHTHPVYVPDPDHFVISQELATSGTLHSIIDSQVGIPEDVVKRCAVQLATALNYMHSRGIVHGDLKPDNVLLMDKDCHHIKLGDFGHSQSIGSLVGCMSHIIPYMSPEICSLKSNECLILTPSVDVWAFGILLYVALTGGYSWEKAMGDDHDFSVFVDWQSKGDYSSPPPGWEMFTVEAMDMFFTLLFQNPSLRPSNDHVLKYLNYPWRSIDVSSDSEEPSIEIQEVTIEESQEYEIIIIPGNDEVVIIENGDTECVFVAGAAVESGDIIYVLCDNT</sequence>
<dbReference type="PROSITE" id="PS00107">
    <property type="entry name" value="PROTEIN_KINASE_ATP"/>
    <property type="match status" value="1"/>
</dbReference>
<keyword evidence="6" id="KW-0418">Kinase</keyword>
<keyword evidence="2 3" id="KW-0067">ATP-binding</keyword>
<evidence type="ECO:0000256" key="1">
    <source>
        <dbReference type="ARBA" id="ARBA00022741"/>
    </source>
</evidence>
<dbReference type="PROSITE" id="PS00108">
    <property type="entry name" value="PROTEIN_KINASE_ST"/>
    <property type="match status" value="1"/>
</dbReference>
<reference evidence="6" key="1">
    <citation type="submission" date="2022-03" db="EMBL/GenBank/DDBJ databases">
        <authorList>
            <person name="Alioto T."/>
            <person name="Alioto T."/>
            <person name="Gomez Garrido J."/>
        </authorList>
    </citation>
    <scope>NUCLEOTIDE SEQUENCE</scope>
</reference>
<protein>
    <submittedName>
        <fullName evidence="6">Serine threonine- kinase SBK1-like</fullName>
    </submittedName>
</protein>